<feature type="transmembrane region" description="Helical" evidence="6">
    <location>
        <begin position="267"/>
        <end position="288"/>
    </location>
</feature>
<dbReference type="InterPro" id="IPR050638">
    <property type="entry name" value="AA-Vitamin_Transporters"/>
</dbReference>
<dbReference type="Pfam" id="PF00892">
    <property type="entry name" value="EamA"/>
    <property type="match status" value="2"/>
</dbReference>
<feature type="domain" description="EamA" evidence="7">
    <location>
        <begin position="3"/>
        <end position="136"/>
    </location>
</feature>
<feature type="domain" description="EamA" evidence="7">
    <location>
        <begin position="151"/>
        <end position="287"/>
    </location>
</feature>
<feature type="transmembrane region" description="Helical" evidence="6">
    <location>
        <begin position="150"/>
        <end position="173"/>
    </location>
</feature>
<dbReference type="InterPro" id="IPR037185">
    <property type="entry name" value="EmrE-like"/>
</dbReference>
<evidence type="ECO:0000259" key="7">
    <source>
        <dbReference type="Pfam" id="PF00892"/>
    </source>
</evidence>
<accession>A0ABZ2M915</accession>
<evidence type="ECO:0000256" key="5">
    <source>
        <dbReference type="ARBA" id="ARBA00023136"/>
    </source>
</evidence>
<feature type="transmembrane region" description="Helical" evidence="6">
    <location>
        <begin position="213"/>
        <end position="233"/>
    </location>
</feature>
<dbReference type="SUPFAM" id="SSF103481">
    <property type="entry name" value="Multidrug resistance efflux transporter EmrE"/>
    <property type="match status" value="2"/>
</dbReference>
<comment type="similarity">
    <text evidence="2">Belongs to the EamA transporter family.</text>
</comment>
<evidence type="ECO:0000256" key="6">
    <source>
        <dbReference type="SAM" id="Phobius"/>
    </source>
</evidence>
<evidence type="ECO:0000313" key="8">
    <source>
        <dbReference type="EMBL" id="WXB18992.1"/>
    </source>
</evidence>
<gene>
    <name evidence="8" type="ORF">LZC94_17355</name>
</gene>
<feature type="transmembrane region" description="Helical" evidence="6">
    <location>
        <begin position="185"/>
        <end position="201"/>
    </location>
</feature>
<keyword evidence="9" id="KW-1185">Reference proteome</keyword>
<dbReference type="Proteomes" id="UP001370348">
    <property type="component" value="Chromosome"/>
</dbReference>
<dbReference type="InterPro" id="IPR000620">
    <property type="entry name" value="EamA_dom"/>
</dbReference>
<dbReference type="RefSeq" id="WP_394828617.1">
    <property type="nucleotide sequence ID" value="NZ_CP089984.1"/>
</dbReference>
<evidence type="ECO:0000256" key="3">
    <source>
        <dbReference type="ARBA" id="ARBA00022692"/>
    </source>
</evidence>
<protein>
    <submittedName>
        <fullName evidence="8">EamA family transporter</fullName>
    </submittedName>
</protein>
<dbReference type="EMBL" id="CP089984">
    <property type="protein sequence ID" value="WXB18992.1"/>
    <property type="molecule type" value="Genomic_DNA"/>
</dbReference>
<feature type="transmembrane region" description="Helical" evidence="6">
    <location>
        <begin position="29"/>
        <end position="51"/>
    </location>
</feature>
<feature type="transmembrane region" description="Helical" evidence="6">
    <location>
        <begin position="63"/>
        <end position="82"/>
    </location>
</feature>
<sequence length="300" mass="32803">MSTALLYVTTVLIWGTTWFALKLQLGVVPIAWSIAYRFWLAAAVLLAWSFVRHRRLELPPRALWPLVAVQGLCLFCLNFVCMLNASRWIASGLVAVCFSTAPLWNAFNARLFRRTPLAPRVLAGSALGVAGLLVLFGTEVSKNLWRTETFWGMGLAFAGTYCFSVGNSASSLLQQKGQTPAQTNPWGMLVGAVVISLYALASRQRLRFDASPVYVGTLVYLTLFGSIVAFHTYLTLVGRLGAERAAYCAVLFPIVALNISARAEGYVWTPASLLGLLLVISGNVVVFYRGPWLGKLRSST</sequence>
<evidence type="ECO:0000313" key="9">
    <source>
        <dbReference type="Proteomes" id="UP001370348"/>
    </source>
</evidence>
<keyword evidence="5 6" id="KW-0472">Membrane</keyword>
<proteinExistence type="inferred from homology"/>
<feature type="transmembrane region" description="Helical" evidence="6">
    <location>
        <begin position="88"/>
        <end position="107"/>
    </location>
</feature>
<keyword evidence="4 6" id="KW-1133">Transmembrane helix</keyword>
<dbReference type="PANTHER" id="PTHR32322">
    <property type="entry name" value="INNER MEMBRANE TRANSPORTER"/>
    <property type="match status" value="1"/>
</dbReference>
<reference evidence="8 9" key="1">
    <citation type="submission" date="2021-12" db="EMBL/GenBank/DDBJ databases">
        <title>Discovery of the Pendulisporaceae a myxobacterial family with distinct sporulation behavior and unique specialized metabolism.</title>
        <authorList>
            <person name="Garcia R."/>
            <person name="Popoff A."/>
            <person name="Bader C.D."/>
            <person name="Loehr J."/>
            <person name="Walesch S."/>
            <person name="Walt C."/>
            <person name="Boldt J."/>
            <person name="Bunk B."/>
            <person name="Haeckl F.J.F.P.J."/>
            <person name="Gunesch A.P."/>
            <person name="Birkelbach J."/>
            <person name="Nuebel U."/>
            <person name="Pietschmann T."/>
            <person name="Bach T."/>
            <person name="Mueller R."/>
        </authorList>
    </citation>
    <scope>NUCLEOTIDE SEQUENCE [LARGE SCALE GENOMIC DNA]</scope>
    <source>
        <strain evidence="8 9">MSr11954</strain>
    </source>
</reference>
<evidence type="ECO:0000256" key="4">
    <source>
        <dbReference type="ARBA" id="ARBA00022989"/>
    </source>
</evidence>
<comment type="subcellular location">
    <subcellularLocation>
        <location evidence="1">Membrane</location>
        <topology evidence="1">Multi-pass membrane protein</topology>
    </subcellularLocation>
</comment>
<evidence type="ECO:0000256" key="2">
    <source>
        <dbReference type="ARBA" id="ARBA00007362"/>
    </source>
</evidence>
<dbReference type="PANTHER" id="PTHR32322:SF2">
    <property type="entry name" value="EAMA DOMAIN-CONTAINING PROTEIN"/>
    <property type="match status" value="1"/>
</dbReference>
<name>A0ABZ2M915_9BACT</name>
<organism evidence="8 9">
    <name type="scientific">Pendulispora albinea</name>
    <dbReference type="NCBI Taxonomy" id="2741071"/>
    <lineage>
        <taxon>Bacteria</taxon>
        <taxon>Pseudomonadati</taxon>
        <taxon>Myxococcota</taxon>
        <taxon>Myxococcia</taxon>
        <taxon>Myxococcales</taxon>
        <taxon>Sorangiineae</taxon>
        <taxon>Pendulisporaceae</taxon>
        <taxon>Pendulispora</taxon>
    </lineage>
</organism>
<feature type="transmembrane region" description="Helical" evidence="6">
    <location>
        <begin position="245"/>
        <end position="261"/>
    </location>
</feature>
<evidence type="ECO:0000256" key="1">
    <source>
        <dbReference type="ARBA" id="ARBA00004141"/>
    </source>
</evidence>
<feature type="transmembrane region" description="Helical" evidence="6">
    <location>
        <begin position="119"/>
        <end position="138"/>
    </location>
</feature>
<keyword evidence="3 6" id="KW-0812">Transmembrane</keyword>